<dbReference type="AlphaFoldDB" id="A0A9N8DMB9"/>
<dbReference type="Proteomes" id="UP001153069">
    <property type="component" value="Unassembled WGS sequence"/>
</dbReference>
<sequence>MALTFYLPSPPDEIDNVLHDIWQEGGIKQMIYVKRLSQRGNNYIRGLLISDSEVELPPLFESRYLSDDLVEEKYDNLKQEILEQENGVEYF</sequence>
<keyword evidence="2" id="KW-1185">Reference proteome</keyword>
<comment type="caution">
    <text evidence="1">The sequence shown here is derived from an EMBL/GenBank/DDBJ whole genome shotgun (WGS) entry which is preliminary data.</text>
</comment>
<evidence type="ECO:0000313" key="2">
    <source>
        <dbReference type="Proteomes" id="UP001153069"/>
    </source>
</evidence>
<reference evidence="1" key="1">
    <citation type="submission" date="2020-06" db="EMBL/GenBank/DDBJ databases">
        <authorList>
            <consortium name="Plant Systems Biology data submission"/>
        </authorList>
    </citation>
    <scope>NUCLEOTIDE SEQUENCE</scope>
    <source>
        <strain evidence="1">D6</strain>
    </source>
</reference>
<name>A0A9N8DMB9_9STRA</name>
<protein>
    <submittedName>
        <fullName evidence="1">Uncharacterized protein</fullName>
    </submittedName>
</protein>
<proteinExistence type="predicted"/>
<organism evidence="1 2">
    <name type="scientific">Seminavis robusta</name>
    <dbReference type="NCBI Taxonomy" id="568900"/>
    <lineage>
        <taxon>Eukaryota</taxon>
        <taxon>Sar</taxon>
        <taxon>Stramenopiles</taxon>
        <taxon>Ochrophyta</taxon>
        <taxon>Bacillariophyta</taxon>
        <taxon>Bacillariophyceae</taxon>
        <taxon>Bacillariophycidae</taxon>
        <taxon>Naviculales</taxon>
        <taxon>Naviculaceae</taxon>
        <taxon>Seminavis</taxon>
    </lineage>
</organism>
<dbReference type="EMBL" id="CAICTM010000159">
    <property type="protein sequence ID" value="CAB9503236.1"/>
    <property type="molecule type" value="Genomic_DNA"/>
</dbReference>
<evidence type="ECO:0000313" key="1">
    <source>
        <dbReference type="EMBL" id="CAB9503236.1"/>
    </source>
</evidence>
<gene>
    <name evidence="1" type="ORF">SEMRO_160_G072030.1</name>
</gene>
<accession>A0A9N8DMB9</accession>